<dbReference type="AlphaFoldDB" id="A0A428MCL3"/>
<dbReference type="OrthoDB" id="9796131at2"/>
<protein>
    <submittedName>
        <fullName evidence="1">Putative phage baseplate assembly protein</fullName>
    </submittedName>
</protein>
<reference evidence="1 2" key="1">
    <citation type="submission" date="2018-12" db="EMBL/GenBank/DDBJ databases">
        <title>Sequencing of bacterial isolates from soil warming experiment in Harvard Forest, Massachusetts, USA.</title>
        <authorList>
            <person name="Deangelis K."/>
        </authorList>
    </citation>
    <scope>NUCLEOTIDE SEQUENCE [LARGE SCALE GENOMIC DNA]</scope>
    <source>
        <strain evidence="1 2">EB153</strain>
    </source>
</reference>
<accession>A0A428MCL3</accession>
<evidence type="ECO:0000313" key="2">
    <source>
        <dbReference type="Proteomes" id="UP000269669"/>
    </source>
</evidence>
<sequence length="830" mass="87402">MIYFCSDKNRRSLVLASPALNGIDFLEVIGPSGCGTQLALTLLKDARTLTLTPDNIVITGGAPIQVVSISSATDDAPFVLTVNLAGPGDFSLYQLAVVAGPGISDPPDGFDPQLSTVSFSFKAGCPTPADCLPDNCCPAPVSSAPDINYLAKDYGAFRQVMLDRIAVLVPTWTETHAADLGVAMVETLAYAADHLSYQQDAVSTEAYIGTARSRISLRRHAKLVDYTVGEGCNARVFVALTLAPGLDNIFVPAGTTFYVQQPGVPVSVRWTDILAQQLTSSPNPIFSSMEDCMLFCEQNNMNFYTWGDTDCCLAPGATEATLLGHKHTLQPGAILIFEEVLGPATGNPADANAANRCAVLLTGVYTTDYKGRPLTDPLTGYAITRITWAAADALPFPLCISSTTDSDHGSVPVYGVTVAYGNIVPADHGITVTDEALPPVPSAPPAPPEGSGCTCGTSTPPPAPIPRFHPQLANAPLTFSPKFNGFSPVSNGLTSATAFLAPDPKSANPQVSLNSSDSVSWTPLTDLLSSSDSDPVFAVEVERDGTAFLRFGDNQYGQAPDSGLTFTATYRVGNYSVGNIGRNTLGHLIIGPDFPSPPGTIVTVRNPLGAAGGVDAESMNHIVQYAPFSYETQLRCVTEADYGDAAAQLPGISEARGTLRWTGSWYTAFVSVDPVATITTALVKETTSGLNLLRMMGTDLSVEGAKLVGLRIEMEICVDSNHFQGDVFEALTQVFITGNRCNGQPGLLNATNFTFGETVYASPLIAAAQAVEGVLAAMLTVFARMDAPVGAPDGVATGYLTMARLEIPRCDNDPNHLDLGTFVLHMDGGK</sequence>
<name>A0A428MCL3_9BACT</name>
<comment type="caution">
    <text evidence="1">The sequence shown here is derived from an EMBL/GenBank/DDBJ whole genome shotgun (WGS) entry which is preliminary data.</text>
</comment>
<keyword evidence="2" id="KW-1185">Reference proteome</keyword>
<proteinExistence type="predicted"/>
<organism evidence="1 2">
    <name type="scientific">Edaphobacter aggregans</name>
    <dbReference type="NCBI Taxonomy" id="570835"/>
    <lineage>
        <taxon>Bacteria</taxon>
        <taxon>Pseudomonadati</taxon>
        <taxon>Acidobacteriota</taxon>
        <taxon>Terriglobia</taxon>
        <taxon>Terriglobales</taxon>
        <taxon>Acidobacteriaceae</taxon>
        <taxon>Edaphobacter</taxon>
    </lineage>
</organism>
<gene>
    <name evidence="1" type="ORF">EDE15_0084</name>
</gene>
<evidence type="ECO:0000313" key="1">
    <source>
        <dbReference type="EMBL" id="RSL14631.1"/>
    </source>
</evidence>
<dbReference type="RefSeq" id="WP_125483470.1">
    <property type="nucleotide sequence ID" value="NZ_RSDW01000001.1"/>
</dbReference>
<dbReference type="Proteomes" id="UP000269669">
    <property type="component" value="Unassembled WGS sequence"/>
</dbReference>
<dbReference type="EMBL" id="RSDW01000001">
    <property type="protein sequence ID" value="RSL14631.1"/>
    <property type="molecule type" value="Genomic_DNA"/>
</dbReference>